<feature type="active site" description="Proton acceptor" evidence="9">
    <location>
        <position position="259"/>
    </location>
</feature>
<keyword evidence="4 9" id="KW-0418">Kinase</keyword>
<dbReference type="OrthoDB" id="9775849at2"/>
<dbReference type="Proteomes" id="UP000320672">
    <property type="component" value="Chromosome"/>
</dbReference>
<dbReference type="UniPathway" id="UPA00916">
    <property type="reaction ID" value="UER00889"/>
</dbReference>
<evidence type="ECO:0000256" key="4">
    <source>
        <dbReference type="ARBA" id="ARBA00022777"/>
    </source>
</evidence>
<keyword evidence="8 9" id="KW-0119">Carbohydrate metabolism</keyword>
<feature type="binding site" evidence="9">
    <location>
        <position position="298"/>
    </location>
    <ligand>
        <name>K(+)</name>
        <dbReference type="ChEBI" id="CHEBI:29103"/>
    </ligand>
</feature>
<dbReference type="Pfam" id="PF00294">
    <property type="entry name" value="PfkB"/>
    <property type="match status" value="1"/>
</dbReference>
<keyword evidence="2 9" id="KW-0479">Metal-binding</keyword>
<dbReference type="NCBIfam" id="TIGR02152">
    <property type="entry name" value="D_ribokin_bact"/>
    <property type="match status" value="1"/>
</dbReference>
<feature type="domain" description="Carbohydrate kinase PfkB" evidence="11">
    <location>
        <begin position="10"/>
        <end position="301"/>
    </location>
</feature>
<keyword evidence="7 9" id="KW-0630">Potassium</keyword>
<organism evidence="12 13">
    <name type="scientific">Roseimaritima multifibrata</name>
    <dbReference type="NCBI Taxonomy" id="1930274"/>
    <lineage>
        <taxon>Bacteria</taxon>
        <taxon>Pseudomonadati</taxon>
        <taxon>Planctomycetota</taxon>
        <taxon>Planctomycetia</taxon>
        <taxon>Pirellulales</taxon>
        <taxon>Pirellulaceae</taxon>
        <taxon>Roseimaritima</taxon>
    </lineage>
</organism>
<dbReference type="InterPro" id="IPR029056">
    <property type="entry name" value="Ribokinase-like"/>
</dbReference>
<feature type="binding site" evidence="9">
    <location>
        <position position="259"/>
    </location>
    <ligand>
        <name>substrate</name>
    </ligand>
</feature>
<feature type="binding site" evidence="9">
    <location>
        <begin position="46"/>
        <end position="50"/>
    </location>
    <ligand>
        <name>substrate</name>
    </ligand>
</feature>
<evidence type="ECO:0000256" key="6">
    <source>
        <dbReference type="ARBA" id="ARBA00022842"/>
    </source>
</evidence>
<dbReference type="GO" id="GO:0005829">
    <property type="term" value="C:cytosol"/>
    <property type="evidence" value="ECO:0007669"/>
    <property type="project" value="TreeGrafter"/>
</dbReference>
<name>A0A517MHJ9_9BACT</name>
<proteinExistence type="inferred from homology"/>
<comment type="pathway">
    <text evidence="9">Carbohydrate metabolism; D-ribose degradation; D-ribose 5-phosphate from beta-D-ribopyranose: step 2/2.</text>
</comment>
<dbReference type="GO" id="GO:0004747">
    <property type="term" value="F:ribokinase activity"/>
    <property type="evidence" value="ECO:0007669"/>
    <property type="project" value="UniProtKB-UniRule"/>
</dbReference>
<evidence type="ECO:0000256" key="10">
    <source>
        <dbReference type="NCBIfam" id="TIGR02152"/>
    </source>
</evidence>
<feature type="binding site" evidence="9">
    <location>
        <position position="292"/>
    </location>
    <ligand>
        <name>K(+)</name>
        <dbReference type="ChEBI" id="CHEBI:29103"/>
    </ligand>
</feature>
<feature type="binding site" evidence="9">
    <location>
        <position position="294"/>
    </location>
    <ligand>
        <name>K(+)</name>
        <dbReference type="ChEBI" id="CHEBI:29103"/>
    </ligand>
</feature>
<gene>
    <name evidence="9 12" type="primary">rbsK</name>
    <name evidence="12" type="ORF">FF011L_31280</name>
</gene>
<dbReference type="CDD" id="cd01174">
    <property type="entry name" value="ribokinase"/>
    <property type="match status" value="1"/>
</dbReference>
<dbReference type="PANTHER" id="PTHR10584">
    <property type="entry name" value="SUGAR KINASE"/>
    <property type="match status" value="1"/>
</dbReference>
<dbReference type="InterPro" id="IPR011611">
    <property type="entry name" value="PfkB_dom"/>
</dbReference>
<dbReference type="EC" id="2.7.1.15" evidence="9 10"/>
<evidence type="ECO:0000313" key="12">
    <source>
        <dbReference type="EMBL" id="QDS94349.1"/>
    </source>
</evidence>
<keyword evidence="13" id="KW-1185">Reference proteome</keyword>
<protein>
    <recommendedName>
        <fullName evidence="9 10">Ribokinase</fullName>
        <shortName evidence="9">RK</shortName>
        <ecNumber evidence="9 10">2.7.1.15</ecNumber>
    </recommendedName>
</protein>
<feature type="binding site" evidence="9">
    <location>
        <begin position="18"/>
        <end position="20"/>
    </location>
    <ligand>
        <name>substrate</name>
    </ligand>
</feature>
<evidence type="ECO:0000259" key="11">
    <source>
        <dbReference type="Pfam" id="PF00294"/>
    </source>
</evidence>
<comment type="catalytic activity">
    <reaction evidence="9">
        <text>D-ribose + ATP = D-ribose 5-phosphate + ADP + H(+)</text>
        <dbReference type="Rhea" id="RHEA:13697"/>
        <dbReference type="ChEBI" id="CHEBI:15378"/>
        <dbReference type="ChEBI" id="CHEBI:30616"/>
        <dbReference type="ChEBI" id="CHEBI:47013"/>
        <dbReference type="ChEBI" id="CHEBI:78346"/>
        <dbReference type="ChEBI" id="CHEBI:456216"/>
        <dbReference type="EC" id="2.7.1.15"/>
    </reaction>
</comment>
<evidence type="ECO:0000256" key="1">
    <source>
        <dbReference type="ARBA" id="ARBA00022679"/>
    </source>
</evidence>
<feature type="binding site" evidence="9">
    <location>
        <begin position="258"/>
        <end position="259"/>
    </location>
    <ligand>
        <name>ATP</name>
        <dbReference type="ChEBI" id="CHEBI:30616"/>
    </ligand>
</feature>
<sequence length="313" mass="32981" precursor="true">MEAKTSRRPKITVLGSINMDLVVRCRSFPNPGQTILAESSTEFCGGKGANQAVAAAQAGADVTMIGRVGSDSFADRLLQNLKDHHIGTENVQRIADGASGMAIISLDRSGQNSITVVPNANLELSETDVESYRDVIAASDVLMLQLEVPIQTVIAAIRIAKQSGVRVMLDPAPAPHDFPSDLLDVDLLCPNQSETSQLTSLPAELIEQAKVAANQLRSQGCQNVAITLGDQGTYLSSPTYEGQLPAFTTNVVDTTAAGDAFAGVLATCWAQQKSLPEAVRYANAAGAIAASRLGAQSSMPSWQEIEQLVSSQS</sequence>
<evidence type="ECO:0000256" key="2">
    <source>
        <dbReference type="ARBA" id="ARBA00022723"/>
    </source>
</evidence>
<evidence type="ECO:0000256" key="5">
    <source>
        <dbReference type="ARBA" id="ARBA00022840"/>
    </source>
</evidence>
<dbReference type="KEGG" id="rml:FF011L_31280"/>
<dbReference type="PANTHER" id="PTHR10584:SF166">
    <property type="entry name" value="RIBOKINASE"/>
    <property type="match status" value="1"/>
</dbReference>
<feature type="binding site" evidence="9">
    <location>
        <position position="253"/>
    </location>
    <ligand>
        <name>K(+)</name>
        <dbReference type="ChEBI" id="CHEBI:29103"/>
    </ligand>
</feature>
<dbReference type="SUPFAM" id="SSF53613">
    <property type="entry name" value="Ribokinase-like"/>
    <property type="match status" value="1"/>
</dbReference>
<keyword evidence="1 9" id="KW-0808">Transferase</keyword>
<keyword evidence="5 9" id="KW-0067">ATP-binding</keyword>
<keyword evidence="9" id="KW-0963">Cytoplasm</keyword>
<dbReference type="Gene3D" id="3.40.1190.20">
    <property type="match status" value="1"/>
</dbReference>
<evidence type="ECO:0000256" key="9">
    <source>
        <dbReference type="HAMAP-Rule" id="MF_01987"/>
    </source>
</evidence>
<dbReference type="HAMAP" id="MF_01987">
    <property type="entry name" value="Ribokinase"/>
    <property type="match status" value="1"/>
</dbReference>
<feature type="binding site" evidence="9">
    <location>
        <position position="283"/>
    </location>
    <ligand>
        <name>ATP</name>
        <dbReference type="ChEBI" id="CHEBI:30616"/>
    </ligand>
</feature>
<comment type="similarity">
    <text evidence="9">Belongs to the carbohydrate kinase PfkB family. Ribokinase subfamily.</text>
</comment>
<dbReference type="InterPro" id="IPR011877">
    <property type="entry name" value="Ribokinase"/>
</dbReference>
<comment type="subcellular location">
    <subcellularLocation>
        <location evidence="9">Cytoplasm</location>
    </subcellularLocation>
</comment>
<dbReference type="PRINTS" id="PR00990">
    <property type="entry name" value="RIBOKINASE"/>
</dbReference>
<comment type="cofactor">
    <cofactor evidence="9">
        <name>Mg(2+)</name>
        <dbReference type="ChEBI" id="CHEBI:18420"/>
    </cofactor>
    <text evidence="9">Requires a divalent cation, most likely magnesium in vivo, as an electrophilic catalyst to aid phosphoryl group transfer. It is the chelate of the metal and the nucleotide that is the actual substrate.</text>
</comment>
<dbReference type="GO" id="GO:0005524">
    <property type="term" value="F:ATP binding"/>
    <property type="evidence" value="ECO:0007669"/>
    <property type="project" value="UniProtKB-UniRule"/>
</dbReference>
<dbReference type="GO" id="GO:0046872">
    <property type="term" value="F:metal ion binding"/>
    <property type="evidence" value="ECO:0007669"/>
    <property type="project" value="UniProtKB-KW"/>
</dbReference>
<keyword evidence="6 9" id="KW-0460">Magnesium</keyword>
<comment type="function">
    <text evidence="9">Catalyzes the phosphorylation of ribose at O-5 in a reaction requiring ATP and magnesium. The resulting D-ribose-5-phosphate can then be used either for sythesis of nucleotides, histidine, and tryptophan, or as a component of the pentose phosphate pathway.</text>
</comment>
<feature type="binding site" evidence="9">
    <location>
        <position position="191"/>
    </location>
    <ligand>
        <name>ATP</name>
        <dbReference type="ChEBI" id="CHEBI:30616"/>
    </ligand>
</feature>
<dbReference type="EMBL" id="CP036262">
    <property type="protein sequence ID" value="QDS94349.1"/>
    <property type="molecule type" value="Genomic_DNA"/>
</dbReference>
<dbReference type="AlphaFoldDB" id="A0A517MHJ9"/>
<dbReference type="GO" id="GO:0019303">
    <property type="term" value="P:D-ribose catabolic process"/>
    <property type="evidence" value="ECO:0007669"/>
    <property type="project" value="UniProtKB-UniRule"/>
</dbReference>
<keyword evidence="3 9" id="KW-0547">Nucleotide-binding</keyword>
<evidence type="ECO:0000256" key="7">
    <source>
        <dbReference type="ARBA" id="ARBA00022958"/>
    </source>
</evidence>
<evidence type="ECO:0000256" key="3">
    <source>
        <dbReference type="ARBA" id="ARBA00022741"/>
    </source>
</evidence>
<reference evidence="12 13" key="1">
    <citation type="submission" date="2019-02" db="EMBL/GenBank/DDBJ databases">
        <title>Deep-cultivation of Planctomycetes and their phenomic and genomic characterization uncovers novel biology.</title>
        <authorList>
            <person name="Wiegand S."/>
            <person name="Jogler M."/>
            <person name="Boedeker C."/>
            <person name="Pinto D."/>
            <person name="Vollmers J."/>
            <person name="Rivas-Marin E."/>
            <person name="Kohn T."/>
            <person name="Peeters S.H."/>
            <person name="Heuer A."/>
            <person name="Rast P."/>
            <person name="Oberbeckmann S."/>
            <person name="Bunk B."/>
            <person name="Jeske O."/>
            <person name="Meyerdierks A."/>
            <person name="Storesund J.E."/>
            <person name="Kallscheuer N."/>
            <person name="Luecker S."/>
            <person name="Lage O.M."/>
            <person name="Pohl T."/>
            <person name="Merkel B.J."/>
            <person name="Hornburger P."/>
            <person name="Mueller R.-W."/>
            <person name="Bruemmer F."/>
            <person name="Labrenz M."/>
            <person name="Spormann A.M."/>
            <person name="Op den Camp H."/>
            <person name="Overmann J."/>
            <person name="Amann R."/>
            <person name="Jetten M.S.M."/>
            <person name="Mascher T."/>
            <person name="Medema M.H."/>
            <person name="Devos D.P."/>
            <person name="Kaster A.-K."/>
            <person name="Ovreas L."/>
            <person name="Rohde M."/>
            <person name="Galperin M.Y."/>
            <person name="Jogler C."/>
        </authorList>
    </citation>
    <scope>NUCLEOTIDE SEQUENCE [LARGE SCALE GENOMIC DNA]</scope>
    <source>
        <strain evidence="12 13">FF011L</strain>
    </source>
</reference>
<evidence type="ECO:0000313" key="13">
    <source>
        <dbReference type="Proteomes" id="UP000320672"/>
    </source>
</evidence>
<evidence type="ECO:0000256" key="8">
    <source>
        <dbReference type="ARBA" id="ARBA00023277"/>
    </source>
</evidence>
<feature type="binding site" evidence="9">
    <location>
        <begin position="227"/>
        <end position="232"/>
    </location>
    <ligand>
        <name>ATP</name>
        <dbReference type="ChEBI" id="CHEBI:30616"/>
    </ligand>
</feature>
<dbReference type="InterPro" id="IPR002139">
    <property type="entry name" value="Ribo/fructo_kinase"/>
</dbReference>
<comment type="activity regulation">
    <text evidence="9">Activated by a monovalent cation that binds near, but not in, the active site. The most likely occupant of the site in vivo is potassium. Ion binding induces a conformational change that may alter substrate affinity.</text>
</comment>
<feature type="binding site" evidence="9">
    <location>
        <position position="289"/>
    </location>
    <ligand>
        <name>K(+)</name>
        <dbReference type="ChEBI" id="CHEBI:29103"/>
    </ligand>
</feature>
<feature type="binding site" evidence="9">
    <location>
        <position position="147"/>
    </location>
    <ligand>
        <name>substrate</name>
    </ligand>
</feature>
<comment type="subunit">
    <text evidence="9">Homodimer.</text>
</comment>
<comment type="caution">
    <text evidence="9">Lacks conserved residue(s) required for the propagation of feature annotation.</text>
</comment>
<feature type="binding site" evidence="9">
    <location>
        <position position="255"/>
    </location>
    <ligand>
        <name>K(+)</name>
        <dbReference type="ChEBI" id="CHEBI:29103"/>
    </ligand>
</feature>
<dbReference type="RefSeq" id="WP_145352396.1">
    <property type="nucleotide sequence ID" value="NZ_CP036262.1"/>
</dbReference>
<accession>A0A517MHJ9</accession>